<feature type="region of interest" description="Disordered" evidence="1">
    <location>
        <begin position="636"/>
        <end position="910"/>
    </location>
</feature>
<dbReference type="GeneID" id="54574492"/>
<gene>
    <name evidence="2" type="ORF">BU26DRAFT_252673</name>
</gene>
<feature type="compositionally biased region" description="Polar residues" evidence="1">
    <location>
        <begin position="140"/>
        <end position="155"/>
    </location>
</feature>
<dbReference type="AlphaFoldDB" id="A0A6A6IPL4"/>
<feature type="compositionally biased region" description="Polar residues" evidence="1">
    <location>
        <begin position="10"/>
        <end position="20"/>
    </location>
</feature>
<evidence type="ECO:0000313" key="2">
    <source>
        <dbReference type="EMBL" id="KAF2252199.1"/>
    </source>
</evidence>
<sequence length="910" mass="96394">MAPRKKNKPETTTPEIQQPAPQRPSLLRRIQVLMPSVPRRRSTPSSRPFTAPNFESRPGNGCRRRDSRHQDGESSLTVPVRSDSPCPYDAEEYHSFPSIDKPRCWTCGFSFRRLTRTTRAPIRPCSACRSRSPSSHLARNRSNTPNRSASAVETSLMSVSEEDVDLPPRPVFNVPRVLLENGPRIARMPRFPPLNSVDIPRETPTERPPTRHGPIPESERGFTFEKLKELLPPPPKFTSSTPRPKSPKIHHIHGLPHARDYPYVHKHEVEKHLAALRAGEPTPVADIQRGVGRPHTAVGSRGSSRDYSETVFYGRGASPVSTASSRQSPTQAQPHSSYRSSPLSLDTILEENRRPRDPHSSLGRPGPGTPVHKSESVTLTEYDEDNYDLELQRSTVYRVRVPQNQQQRNRITEHESDHSSDHSSDQSSNHGGTLPPTPSTIGGVRTELRGGNPFQEGLPRLRGGGDEESPEPPRLTRSYKLKKFILTCRGPCATTSDSDSEDVLPPRTPLPDRIARATSKALRRVPLPKHIQRLQPSDGNGSESAPLENLRLSSLEGLNECPPTPLQQIPCLRGGGAPTFEDTDPLPLSLWWLAGGRGKKPITVAQWNSQKPKKRMGGLLGMAVFGLKAGTPYQANEKGDAGAEGAASGGSSSSSSLLGSSSSLSKLSVTVTARESPPSNNTASSISGNDGAGSATGSRAPSIHSTRTNASRRPVLNSPVPAAKGVSANPPAPRSSASSSTGSASKCRTSSRRSSAAHTAREPAVAEGSPGAAYGNGPASATRAPSIHSSVSGSTRSKTSERSATGSNHAVADAASAGATSATTANEPSSDNADSNPASGDSAAAQEDAPADSANDHTTGEPNASDGANTSDVGNAQSDAPASEQQIANAAAGNGAGEADPGAGHNGTAV</sequence>
<keyword evidence="3" id="KW-1185">Reference proteome</keyword>
<organism evidence="2 3">
    <name type="scientific">Trematosphaeria pertusa</name>
    <dbReference type="NCBI Taxonomy" id="390896"/>
    <lineage>
        <taxon>Eukaryota</taxon>
        <taxon>Fungi</taxon>
        <taxon>Dikarya</taxon>
        <taxon>Ascomycota</taxon>
        <taxon>Pezizomycotina</taxon>
        <taxon>Dothideomycetes</taxon>
        <taxon>Pleosporomycetidae</taxon>
        <taxon>Pleosporales</taxon>
        <taxon>Massarineae</taxon>
        <taxon>Trematosphaeriaceae</taxon>
        <taxon>Trematosphaeria</taxon>
    </lineage>
</organism>
<accession>A0A6A6IPL4</accession>
<feature type="compositionally biased region" description="Low complexity" evidence="1">
    <location>
        <begin position="810"/>
        <end position="825"/>
    </location>
</feature>
<feature type="compositionally biased region" description="Polar residues" evidence="1">
    <location>
        <begin position="860"/>
        <end position="887"/>
    </location>
</feature>
<dbReference type="RefSeq" id="XP_033687203.1">
    <property type="nucleotide sequence ID" value="XM_033821162.1"/>
</dbReference>
<feature type="compositionally biased region" description="Low complexity" evidence="1">
    <location>
        <begin position="841"/>
        <end position="853"/>
    </location>
</feature>
<feature type="compositionally biased region" description="Basic and acidic residues" evidence="1">
    <location>
        <begin position="350"/>
        <end position="359"/>
    </location>
</feature>
<feature type="region of interest" description="Disordered" evidence="1">
    <location>
        <begin position="189"/>
        <end position="219"/>
    </location>
</feature>
<feature type="compositionally biased region" description="Polar residues" evidence="1">
    <location>
        <begin position="669"/>
        <end position="688"/>
    </location>
</feature>
<feature type="region of interest" description="Disordered" evidence="1">
    <location>
        <begin position="275"/>
        <end position="478"/>
    </location>
</feature>
<feature type="compositionally biased region" description="Low complexity" evidence="1">
    <location>
        <begin position="398"/>
        <end position="409"/>
    </location>
</feature>
<dbReference type="EMBL" id="ML987192">
    <property type="protein sequence ID" value="KAF2252199.1"/>
    <property type="molecule type" value="Genomic_DNA"/>
</dbReference>
<feature type="compositionally biased region" description="Polar residues" evidence="1">
    <location>
        <begin position="319"/>
        <end position="344"/>
    </location>
</feature>
<feature type="compositionally biased region" description="Low complexity" evidence="1">
    <location>
        <begin position="734"/>
        <end position="758"/>
    </location>
</feature>
<reference evidence="2" key="1">
    <citation type="journal article" date="2020" name="Stud. Mycol.">
        <title>101 Dothideomycetes genomes: a test case for predicting lifestyles and emergence of pathogens.</title>
        <authorList>
            <person name="Haridas S."/>
            <person name="Albert R."/>
            <person name="Binder M."/>
            <person name="Bloem J."/>
            <person name="Labutti K."/>
            <person name="Salamov A."/>
            <person name="Andreopoulos B."/>
            <person name="Baker S."/>
            <person name="Barry K."/>
            <person name="Bills G."/>
            <person name="Bluhm B."/>
            <person name="Cannon C."/>
            <person name="Castanera R."/>
            <person name="Culley D."/>
            <person name="Daum C."/>
            <person name="Ezra D."/>
            <person name="Gonzalez J."/>
            <person name="Henrissat B."/>
            <person name="Kuo A."/>
            <person name="Liang C."/>
            <person name="Lipzen A."/>
            <person name="Lutzoni F."/>
            <person name="Magnuson J."/>
            <person name="Mondo S."/>
            <person name="Nolan M."/>
            <person name="Ohm R."/>
            <person name="Pangilinan J."/>
            <person name="Park H.-J."/>
            <person name="Ramirez L."/>
            <person name="Alfaro M."/>
            <person name="Sun H."/>
            <person name="Tritt A."/>
            <person name="Yoshinaga Y."/>
            <person name="Zwiers L.-H."/>
            <person name="Turgeon B."/>
            <person name="Goodwin S."/>
            <person name="Spatafora J."/>
            <person name="Crous P."/>
            <person name="Grigoriev I."/>
        </authorList>
    </citation>
    <scope>NUCLEOTIDE SEQUENCE</scope>
    <source>
        <strain evidence="2">CBS 122368</strain>
    </source>
</reference>
<feature type="region of interest" description="Disordered" evidence="1">
    <location>
        <begin position="491"/>
        <end position="511"/>
    </location>
</feature>
<name>A0A6A6IPL4_9PLEO</name>
<evidence type="ECO:0000256" key="1">
    <source>
        <dbReference type="SAM" id="MobiDB-lite"/>
    </source>
</evidence>
<feature type="region of interest" description="Disordered" evidence="1">
    <location>
        <begin position="1"/>
        <end position="84"/>
    </location>
</feature>
<feature type="compositionally biased region" description="Basic and acidic residues" evidence="1">
    <location>
        <begin position="199"/>
        <end position="209"/>
    </location>
</feature>
<evidence type="ECO:0000313" key="3">
    <source>
        <dbReference type="Proteomes" id="UP000800094"/>
    </source>
</evidence>
<protein>
    <submittedName>
        <fullName evidence="2">Uncharacterized protein</fullName>
    </submittedName>
</protein>
<feature type="compositionally biased region" description="Polar residues" evidence="1">
    <location>
        <begin position="826"/>
        <end position="839"/>
    </location>
</feature>
<feature type="compositionally biased region" description="Basic and acidic residues" evidence="1">
    <location>
        <begin position="410"/>
        <end position="424"/>
    </location>
</feature>
<feature type="compositionally biased region" description="Polar residues" evidence="1">
    <location>
        <begin position="695"/>
        <end position="711"/>
    </location>
</feature>
<dbReference type="OrthoDB" id="3801583at2759"/>
<dbReference type="Proteomes" id="UP000800094">
    <property type="component" value="Unassembled WGS sequence"/>
</dbReference>
<proteinExistence type="predicted"/>
<feature type="compositionally biased region" description="Low complexity" evidence="1">
    <location>
        <begin position="888"/>
        <end position="903"/>
    </location>
</feature>
<feature type="compositionally biased region" description="Low complexity" evidence="1">
    <location>
        <begin position="124"/>
        <end position="135"/>
    </location>
</feature>
<feature type="region of interest" description="Disordered" evidence="1">
    <location>
        <begin position="124"/>
        <end position="155"/>
    </location>
</feature>
<feature type="compositionally biased region" description="Low complexity" evidence="1">
    <location>
        <begin position="643"/>
        <end position="668"/>
    </location>
</feature>